<name>A0A5C3QLY5_9AGAR</name>
<evidence type="ECO:0000256" key="1">
    <source>
        <dbReference type="ARBA" id="ARBA00023002"/>
    </source>
</evidence>
<dbReference type="OrthoDB" id="2310150at2759"/>
<dbReference type="AlphaFoldDB" id="A0A5C3QLY5"/>
<keyword evidence="1" id="KW-0560">Oxidoreductase</keyword>
<dbReference type="STRING" id="1884261.A0A5C3QLY5"/>
<dbReference type="InterPro" id="IPR050523">
    <property type="entry name" value="AKR_Detox_Biosynth"/>
</dbReference>
<evidence type="ECO:0000259" key="2">
    <source>
        <dbReference type="Pfam" id="PF00248"/>
    </source>
</evidence>
<dbReference type="Proteomes" id="UP000305067">
    <property type="component" value="Unassembled WGS sequence"/>
</dbReference>
<dbReference type="InterPro" id="IPR023210">
    <property type="entry name" value="NADP_OxRdtase_dom"/>
</dbReference>
<dbReference type="PRINTS" id="PR00069">
    <property type="entry name" value="ALDKETRDTASE"/>
</dbReference>
<dbReference type="PANTHER" id="PTHR43364">
    <property type="entry name" value="NADH-SPECIFIC METHYLGLYOXAL REDUCTASE-RELATED"/>
    <property type="match status" value="1"/>
</dbReference>
<organism evidence="3 4">
    <name type="scientific">Pterulicium gracile</name>
    <dbReference type="NCBI Taxonomy" id="1884261"/>
    <lineage>
        <taxon>Eukaryota</taxon>
        <taxon>Fungi</taxon>
        <taxon>Dikarya</taxon>
        <taxon>Basidiomycota</taxon>
        <taxon>Agaricomycotina</taxon>
        <taxon>Agaricomycetes</taxon>
        <taxon>Agaricomycetidae</taxon>
        <taxon>Agaricales</taxon>
        <taxon>Pleurotineae</taxon>
        <taxon>Pterulaceae</taxon>
        <taxon>Pterulicium</taxon>
    </lineage>
</organism>
<reference evidence="3 4" key="1">
    <citation type="journal article" date="2019" name="Nat. Ecol. Evol.">
        <title>Megaphylogeny resolves global patterns of mushroom evolution.</title>
        <authorList>
            <person name="Varga T."/>
            <person name="Krizsan K."/>
            <person name="Foldi C."/>
            <person name="Dima B."/>
            <person name="Sanchez-Garcia M."/>
            <person name="Sanchez-Ramirez S."/>
            <person name="Szollosi G.J."/>
            <person name="Szarkandi J.G."/>
            <person name="Papp V."/>
            <person name="Albert L."/>
            <person name="Andreopoulos W."/>
            <person name="Angelini C."/>
            <person name="Antonin V."/>
            <person name="Barry K.W."/>
            <person name="Bougher N.L."/>
            <person name="Buchanan P."/>
            <person name="Buyck B."/>
            <person name="Bense V."/>
            <person name="Catcheside P."/>
            <person name="Chovatia M."/>
            <person name="Cooper J."/>
            <person name="Damon W."/>
            <person name="Desjardin D."/>
            <person name="Finy P."/>
            <person name="Geml J."/>
            <person name="Haridas S."/>
            <person name="Hughes K."/>
            <person name="Justo A."/>
            <person name="Karasinski D."/>
            <person name="Kautmanova I."/>
            <person name="Kiss B."/>
            <person name="Kocsube S."/>
            <person name="Kotiranta H."/>
            <person name="LaButti K.M."/>
            <person name="Lechner B.E."/>
            <person name="Liimatainen K."/>
            <person name="Lipzen A."/>
            <person name="Lukacs Z."/>
            <person name="Mihaltcheva S."/>
            <person name="Morgado L.N."/>
            <person name="Niskanen T."/>
            <person name="Noordeloos M.E."/>
            <person name="Ohm R.A."/>
            <person name="Ortiz-Santana B."/>
            <person name="Ovrebo C."/>
            <person name="Racz N."/>
            <person name="Riley R."/>
            <person name="Savchenko A."/>
            <person name="Shiryaev A."/>
            <person name="Soop K."/>
            <person name="Spirin V."/>
            <person name="Szebenyi C."/>
            <person name="Tomsovsky M."/>
            <person name="Tulloss R.E."/>
            <person name="Uehling J."/>
            <person name="Grigoriev I.V."/>
            <person name="Vagvolgyi C."/>
            <person name="Papp T."/>
            <person name="Martin F.M."/>
            <person name="Miettinen O."/>
            <person name="Hibbett D.S."/>
            <person name="Nagy L.G."/>
        </authorList>
    </citation>
    <scope>NUCLEOTIDE SEQUENCE [LARGE SCALE GENOMIC DNA]</scope>
    <source>
        <strain evidence="3 4">CBS 309.79</strain>
    </source>
</reference>
<dbReference type="Gene3D" id="3.20.20.100">
    <property type="entry name" value="NADP-dependent oxidoreductase domain"/>
    <property type="match status" value="1"/>
</dbReference>
<dbReference type="PANTHER" id="PTHR43364:SF4">
    <property type="entry name" value="NAD(P)-LINKED OXIDOREDUCTASE SUPERFAMILY PROTEIN"/>
    <property type="match status" value="1"/>
</dbReference>
<dbReference type="GO" id="GO:0016491">
    <property type="term" value="F:oxidoreductase activity"/>
    <property type="evidence" value="ECO:0007669"/>
    <property type="project" value="UniProtKB-KW"/>
</dbReference>
<dbReference type="SUPFAM" id="SSF51430">
    <property type="entry name" value="NAD(P)-linked oxidoreductase"/>
    <property type="match status" value="1"/>
</dbReference>
<accession>A0A5C3QLY5</accession>
<gene>
    <name evidence="3" type="ORF">BDV98DRAFT_567744</name>
</gene>
<keyword evidence="4" id="KW-1185">Reference proteome</keyword>
<evidence type="ECO:0000313" key="3">
    <source>
        <dbReference type="EMBL" id="TFL01219.1"/>
    </source>
</evidence>
<dbReference type="Pfam" id="PF00248">
    <property type="entry name" value="Aldo_ket_red"/>
    <property type="match status" value="1"/>
</dbReference>
<proteinExistence type="predicted"/>
<dbReference type="InterPro" id="IPR020471">
    <property type="entry name" value="AKR"/>
</dbReference>
<protein>
    <submittedName>
        <fullName evidence="3">Aldehyde reductase</fullName>
    </submittedName>
</protein>
<evidence type="ECO:0000313" key="4">
    <source>
        <dbReference type="Proteomes" id="UP000305067"/>
    </source>
</evidence>
<sequence>MTTVQQPPTLTFGVGSPPKDERDAAALFEAVYAHGIKKLDTARSYPGSEELIGSLGLTDRFVISTKAPGSAPGAGKKEAVLQHARESFEALGVSKVDTYMLHAPDPTTPLSETVDAIQELHKEGRFTNFGLSNFSATQVQEIYDLSKSTPGGVLPSVYQGQYNLLCRSSETDLLPLLRSLNIKFQAYSPLCGGLFVKEPSYITQPPTDGTAGRWATTFWYGGLAQRVFNKPSIVRFLEELDQLALDISMSATGVSGPSTTEVKVVKMSLAYRWAMFHSHLDGAMGDEVVFASNRAEQVDETMREVGKGKLEEWVEERLEEMWERVRAESPPHDYLAYGLQ</sequence>
<feature type="domain" description="NADP-dependent oxidoreductase" evidence="2">
    <location>
        <begin position="11"/>
        <end position="203"/>
    </location>
</feature>
<dbReference type="InterPro" id="IPR036812">
    <property type="entry name" value="NAD(P)_OxRdtase_dom_sf"/>
</dbReference>
<dbReference type="EMBL" id="ML178825">
    <property type="protein sequence ID" value="TFL01219.1"/>
    <property type="molecule type" value="Genomic_DNA"/>
</dbReference>